<comment type="caution">
    <text evidence="10">The sequence shown here is derived from an EMBL/GenBank/DDBJ whole genome shotgun (WGS) entry which is preliminary data.</text>
</comment>
<comment type="pathway">
    <text evidence="1">Pyrimidine metabolism; dTTP biosynthesis.</text>
</comment>
<dbReference type="HAMAP" id="MF_00165">
    <property type="entry name" value="Thymidylate_kinase"/>
    <property type="match status" value="1"/>
</dbReference>
<dbReference type="InterPro" id="IPR027417">
    <property type="entry name" value="P-loop_NTPase"/>
</dbReference>
<evidence type="ECO:0000256" key="6">
    <source>
        <dbReference type="ARBA" id="ARBA00022777"/>
    </source>
</evidence>
<dbReference type="GO" id="GO:0005524">
    <property type="term" value="F:ATP binding"/>
    <property type="evidence" value="ECO:0007669"/>
    <property type="project" value="UniProtKB-UniRule"/>
</dbReference>
<comment type="similarity">
    <text evidence="2 8">Belongs to the thymidylate kinase family.</text>
</comment>
<dbReference type="EC" id="2.7.4.9" evidence="8"/>
<feature type="binding site" evidence="8">
    <location>
        <begin position="7"/>
        <end position="14"/>
    </location>
    <ligand>
        <name>ATP</name>
        <dbReference type="ChEBI" id="CHEBI:30616"/>
    </ligand>
</feature>
<dbReference type="SUPFAM" id="SSF52540">
    <property type="entry name" value="P-loop containing nucleoside triphosphate hydrolases"/>
    <property type="match status" value="1"/>
</dbReference>
<name>A0A9D9IT99_9BACT</name>
<keyword evidence="7 8" id="KW-0067">ATP-binding</keyword>
<dbReference type="InterPro" id="IPR018095">
    <property type="entry name" value="Thymidylate_kin_CS"/>
</dbReference>
<evidence type="ECO:0000313" key="10">
    <source>
        <dbReference type="EMBL" id="MBO8478242.1"/>
    </source>
</evidence>
<evidence type="ECO:0000256" key="2">
    <source>
        <dbReference type="ARBA" id="ARBA00009776"/>
    </source>
</evidence>
<dbReference type="GO" id="GO:0005737">
    <property type="term" value="C:cytoplasm"/>
    <property type="evidence" value="ECO:0007669"/>
    <property type="project" value="TreeGrafter"/>
</dbReference>
<evidence type="ECO:0000256" key="1">
    <source>
        <dbReference type="ARBA" id="ARBA00004992"/>
    </source>
</evidence>
<reference evidence="10" key="1">
    <citation type="submission" date="2020-10" db="EMBL/GenBank/DDBJ databases">
        <authorList>
            <person name="Gilroy R."/>
        </authorList>
    </citation>
    <scope>NUCLEOTIDE SEQUENCE</scope>
    <source>
        <strain evidence="10">2478</strain>
    </source>
</reference>
<evidence type="ECO:0000256" key="8">
    <source>
        <dbReference type="HAMAP-Rule" id="MF_00165"/>
    </source>
</evidence>
<evidence type="ECO:0000256" key="4">
    <source>
        <dbReference type="ARBA" id="ARBA00022727"/>
    </source>
</evidence>
<comment type="catalytic activity">
    <reaction evidence="8">
        <text>dTMP + ATP = dTDP + ADP</text>
        <dbReference type="Rhea" id="RHEA:13517"/>
        <dbReference type="ChEBI" id="CHEBI:30616"/>
        <dbReference type="ChEBI" id="CHEBI:58369"/>
        <dbReference type="ChEBI" id="CHEBI:63528"/>
        <dbReference type="ChEBI" id="CHEBI:456216"/>
        <dbReference type="EC" id="2.7.4.9"/>
    </reaction>
</comment>
<comment type="function">
    <text evidence="8">Phosphorylation of dTMP to form dTDP in both de novo and salvage pathways of dTTP synthesis.</text>
</comment>
<keyword evidence="3 8" id="KW-0808">Transferase</keyword>
<keyword evidence="5 8" id="KW-0547">Nucleotide-binding</keyword>
<dbReference type="EMBL" id="JADILZ010000043">
    <property type="protein sequence ID" value="MBO8478242.1"/>
    <property type="molecule type" value="Genomic_DNA"/>
</dbReference>
<reference evidence="10" key="2">
    <citation type="journal article" date="2021" name="PeerJ">
        <title>Extensive microbial diversity within the chicken gut microbiome revealed by metagenomics and culture.</title>
        <authorList>
            <person name="Gilroy R."/>
            <person name="Ravi A."/>
            <person name="Getino M."/>
            <person name="Pursley I."/>
            <person name="Horton D.L."/>
            <person name="Alikhan N.F."/>
            <person name="Baker D."/>
            <person name="Gharbi K."/>
            <person name="Hall N."/>
            <person name="Watson M."/>
            <person name="Adriaenssens E.M."/>
            <person name="Foster-Nyarko E."/>
            <person name="Jarju S."/>
            <person name="Secka A."/>
            <person name="Antonio M."/>
            <person name="Oren A."/>
            <person name="Chaudhuri R.R."/>
            <person name="La Ragione R."/>
            <person name="Hildebrand F."/>
            <person name="Pallen M.J."/>
        </authorList>
    </citation>
    <scope>NUCLEOTIDE SEQUENCE</scope>
    <source>
        <strain evidence="10">2478</strain>
    </source>
</reference>
<evidence type="ECO:0000256" key="5">
    <source>
        <dbReference type="ARBA" id="ARBA00022741"/>
    </source>
</evidence>
<dbReference type="GO" id="GO:0004798">
    <property type="term" value="F:dTMP kinase activity"/>
    <property type="evidence" value="ECO:0007669"/>
    <property type="project" value="UniProtKB-UniRule"/>
</dbReference>
<dbReference type="InterPro" id="IPR039430">
    <property type="entry name" value="Thymidylate_kin-like_dom"/>
</dbReference>
<dbReference type="Gene3D" id="3.40.50.300">
    <property type="entry name" value="P-loop containing nucleotide triphosphate hydrolases"/>
    <property type="match status" value="1"/>
</dbReference>
<dbReference type="Pfam" id="PF02223">
    <property type="entry name" value="Thymidylate_kin"/>
    <property type="match status" value="1"/>
</dbReference>
<dbReference type="GO" id="GO:0006235">
    <property type="term" value="P:dTTP biosynthetic process"/>
    <property type="evidence" value="ECO:0007669"/>
    <property type="project" value="UniProtKB-UniRule"/>
</dbReference>
<feature type="domain" description="Thymidylate kinase-like" evidence="9">
    <location>
        <begin position="6"/>
        <end position="202"/>
    </location>
</feature>
<proteinExistence type="inferred from homology"/>
<evidence type="ECO:0000256" key="7">
    <source>
        <dbReference type="ARBA" id="ARBA00022840"/>
    </source>
</evidence>
<dbReference type="CDD" id="cd01672">
    <property type="entry name" value="TMPK"/>
    <property type="match status" value="1"/>
</dbReference>
<gene>
    <name evidence="8" type="primary">tmk</name>
    <name evidence="10" type="ORF">IAB80_05095</name>
</gene>
<dbReference type="AlphaFoldDB" id="A0A9D9IT99"/>
<keyword evidence="6 8" id="KW-0418">Kinase</keyword>
<sequence>MLIVMEGLDGAGKSTQVKMLRRYLDTLCGKTEYIHFPRYGSPVYGDLISRFLRGDFGSNESVHPQLVALLYAEDRHRAAPHMRRILENGGTILLDRYVYSNIAYQCAKIDDPVEKESLRKWIFDTEYGSFRLPKPDLNIFLDVPVSFVEKKLSGDRKGGDREYLAGGHDIHETDMAFQRRVREVYLEQCGADPKFIRIDCSDAEGGMLSPESIFAMVKDEVSRLYQL</sequence>
<organism evidence="10 11">
    <name type="scientific">Candidatus Cryptobacteroides excrementipullorum</name>
    <dbReference type="NCBI Taxonomy" id="2840761"/>
    <lineage>
        <taxon>Bacteria</taxon>
        <taxon>Pseudomonadati</taxon>
        <taxon>Bacteroidota</taxon>
        <taxon>Bacteroidia</taxon>
        <taxon>Bacteroidales</taxon>
        <taxon>Candidatus Cryptobacteroides</taxon>
    </lineage>
</organism>
<dbReference type="GO" id="GO:0006227">
    <property type="term" value="P:dUDP biosynthetic process"/>
    <property type="evidence" value="ECO:0007669"/>
    <property type="project" value="TreeGrafter"/>
</dbReference>
<evidence type="ECO:0000313" key="11">
    <source>
        <dbReference type="Proteomes" id="UP000823771"/>
    </source>
</evidence>
<evidence type="ECO:0000259" key="9">
    <source>
        <dbReference type="Pfam" id="PF02223"/>
    </source>
</evidence>
<dbReference type="Proteomes" id="UP000823771">
    <property type="component" value="Unassembled WGS sequence"/>
</dbReference>
<dbReference type="PANTHER" id="PTHR10344:SF1">
    <property type="entry name" value="THYMIDYLATE KINASE"/>
    <property type="match status" value="1"/>
</dbReference>
<dbReference type="InterPro" id="IPR018094">
    <property type="entry name" value="Thymidylate_kinase"/>
</dbReference>
<protein>
    <recommendedName>
        <fullName evidence="8">Thymidylate kinase</fullName>
        <ecNumber evidence="8">2.7.4.9</ecNumber>
    </recommendedName>
    <alternativeName>
        <fullName evidence="8">dTMP kinase</fullName>
    </alternativeName>
</protein>
<dbReference type="PROSITE" id="PS01331">
    <property type="entry name" value="THYMIDYLATE_KINASE"/>
    <property type="match status" value="1"/>
</dbReference>
<dbReference type="GO" id="GO:0006233">
    <property type="term" value="P:dTDP biosynthetic process"/>
    <property type="evidence" value="ECO:0007669"/>
    <property type="project" value="InterPro"/>
</dbReference>
<evidence type="ECO:0000256" key="3">
    <source>
        <dbReference type="ARBA" id="ARBA00022679"/>
    </source>
</evidence>
<accession>A0A9D9IT99</accession>
<dbReference type="PANTHER" id="PTHR10344">
    <property type="entry name" value="THYMIDYLATE KINASE"/>
    <property type="match status" value="1"/>
</dbReference>
<keyword evidence="4 8" id="KW-0545">Nucleotide biosynthesis</keyword>